<dbReference type="NCBIfam" id="TIGR00666">
    <property type="entry name" value="PBP4"/>
    <property type="match status" value="1"/>
</dbReference>
<name>A0ABX0VVI3_9RHOB</name>
<proteinExistence type="inferred from homology"/>
<keyword evidence="4" id="KW-0121">Carboxypeptidase</keyword>
<dbReference type="PROSITE" id="PS51318">
    <property type="entry name" value="TAT"/>
    <property type="match status" value="1"/>
</dbReference>
<protein>
    <submittedName>
        <fullName evidence="4">D-alanyl-D-alanine carboxypeptidase/D-alanyl-D-alanine-endopeptidase</fullName>
        <ecNumber evidence="4">3.4.16.4</ecNumber>
    </submittedName>
</protein>
<evidence type="ECO:0000313" key="4">
    <source>
        <dbReference type="EMBL" id="NIY71850.1"/>
    </source>
</evidence>
<dbReference type="Gene3D" id="3.40.710.10">
    <property type="entry name" value="DD-peptidase/beta-lactamase superfamily"/>
    <property type="match status" value="1"/>
</dbReference>
<keyword evidence="4" id="KW-0645">Protease</keyword>
<feature type="signal peptide" evidence="3">
    <location>
        <begin position="1"/>
        <end position="24"/>
    </location>
</feature>
<comment type="caution">
    <text evidence="4">The sequence shown here is derived from an EMBL/GenBank/DDBJ whole genome shotgun (WGS) entry which is preliminary data.</text>
</comment>
<dbReference type="InterPro" id="IPR006311">
    <property type="entry name" value="TAT_signal"/>
</dbReference>
<dbReference type="Proteomes" id="UP000709466">
    <property type="component" value="Unassembled WGS sequence"/>
</dbReference>
<dbReference type="PANTHER" id="PTHR30023:SF0">
    <property type="entry name" value="PENICILLIN-SENSITIVE CARBOXYPEPTIDASE A"/>
    <property type="match status" value="1"/>
</dbReference>
<keyword evidence="2 4" id="KW-0378">Hydrolase</keyword>
<feature type="chain" id="PRO_5046560971" evidence="3">
    <location>
        <begin position="25"/>
        <end position="494"/>
    </location>
</feature>
<dbReference type="Gene3D" id="3.50.80.20">
    <property type="entry name" value="D-Ala-D-Ala carboxypeptidase C, peptidase S13"/>
    <property type="match status" value="1"/>
</dbReference>
<comment type="similarity">
    <text evidence="1">Belongs to the peptidase S13 family.</text>
</comment>
<dbReference type="Pfam" id="PF02113">
    <property type="entry name" value="Peptidase_S13"/>
    <property type="match status" value="1"/>
</dbReference>
<keyword evidence="5" id="KW-1185">Reference proteome</keyword>
<dbReference type="PANTHER" id="PTHR30023">
    <property type="entry name" value="D-ALANYL-D-ALANINE CARBOXYPEPTIDASE"/>
    <property type="match status" value="1"/>
</dbReference>
<accession>A0ABX0VVI3</accession>
<dbReference type="InterPro" id="IPR000667">
    <property type="entry name" value="Peptidase_S13"/>
</dbReference>
<dbReference type="SUPFAM" id="SSF56601">
    <property type="entry name" value="beta-lactamase/transpeptidase-like"/>
    <property type="match status" value="1"/>
</dbReference>
<evidence type="ECO:0000256" key="3">
    <source>
        <dbReference type="SAM" id="SignalP"/>
    </source>
</evidence>
<dbReference type="InterPro" id="IPR012338">
    <property type="entry name" value="Beta-lactam/transpept-like"/>
</dbReference>
<dbReference type="PRINTS" id="PR00922">
    <property type="entry name" value="DADACBPTASE3"/>
</dbReference>
<dbReference type="EC" id="3.4.16.4" evidence="4"/>
<keyword evidence="3" id="KW-0732">Signal</keyword>
<evidence type="ECO:0000256" key="1">
    <source>
        <dbReference type="ARBA" id="ARBA00006096"/>
    </source>
</evidence>
<gene>
    <name evidence="4" type="primary">dacB</name>
    <name evidence="4" type="ORF">HCZ30_05305</name>
</gene>
<organism evidence="4 5">
    <name type="scientific">Marivivens donghaensis</name>
    <dbReference type="NCBI Taxonomy" id="1699413"/>
    <lineage>
        <taxon>Bacteria</taxon>
        <taxon>Pseudomonadati</taxon>
        <taxon>Pseudomonadota</taxon>
        <taxon>Alphaproteobacteria</taxon>
        <taxon>Rhodobacterales</taxon>
        <taxon>Paracoccaceae</taxon>
        <taxon>Marivivens group</taxon>
        <taxon>Marivivens</taxon>
    </lineage>
</organism>
<dbReference type="GO" id="GO:0009002">
    <property type="term" value="F:serine-type D-Ala-D-Ala carboxypeptidase activity"/>
    <property type="evidence" value="ECO:0007669"/>
    <property type="project" value="UniProtKB-EC"/>
</dbReference>
<reference evidence="4 5" key="1">
    <citation type="submission" date="2020-03" db="EMBL/GenBank/DDBJ databases">
        <title>Bacterial isolates of synthetic phycosphere.</title>
        <authorList>
            <person name="Fu H."/>
            <person name="Moran M.A."/>
        </authorList>
    </citation>
    <scope>NUCLEOTIDE SEQUENCE [LARGE SCALE GENOMIC DNA]</scope>
    <source>
        <strain evidence="4 5">HF1</strain>
    </source>
</reference>
<dbReference type="EMBL" id="JAATOP010000003">
    <property type="protein sequence ID" value="NIY71850.1"/>
    <property type="molecule type" value="Genomic_DNA"/>
</dbReference>
<evidence type="ECO:0000313" key="5">
    <source>
        <dbReference type="Proteomes" id="UP000709466"/>
    </source>
</evidence>
<sequence length="494" mass="53460">MKTQLSRRAALGGLLSLSATAALANAPLTSMPPLARAPDVPERPRLRPNLDQYIFEAGLTGLTGVIVTDTATGEILEQYQPLTAMPPASVAKVVTSLYALETLGAEYRFTTQLVATGPISEEGVLDGDLVLVGGGDPTLTTDNLGELAQMLVDAGVKEVTGAFQVWGGALPYVEEIEPEQLDHLGYNPAVSGLNLNYNRVFFEWARTGSSYDVTMDARSEKFSPSVEVARMEVIDRSTPIYTYENDDDHDDWTVSKAALGEGGGYWLPVRHPDLYAGDVFHSIARSKGIKLSEPVRAEAAPTDEPFLQYLSEPLDVVVKDCLKYSTNLTAEVLGLTATAQRTGIPADLKSSAAEMRQWIFERTGATVRLMDHCGLNPDSRITPASLVGLLNAPDVQDLLRPLLKNIVLRDVEGTPINTAAHVEAKTGTLNFVSALAGYVHTKDGRELSFAIFSGDLPRREAFAETEAGRPQGAASYNGKAKRLQQVLLQRWADF</sequence>
<evidence type="ECO:0000256" key="2">
    <source>
        <dbReference type="ARBA" id="ARBA00022801"/>
    </source>
</evidence>